<dbReference type="GO" id="GO:0016281">
    <property type="term" value="C:eukaryotic translation initiation factor 4F complex"/>
    <property type="evidence" value="ECO:0007669"/>
    <property type="project" value="TreeGrafter"/>
</dbReference>
<proteinExistence type="inferred from homology"/>
<evidence type="ECO:0000256" key="3">
    <source>
        <dbReference type="ARBA" id="ARBA00022845"/>
    </source>
</evidence>
<dbReference type="EMBL" id="CDSF01000105">
    <property type="protein sequence ID" value="CEP00941.1"/>
    <property type="molecule type" value="Genomic_DNA"/>
</dbReference>
<dbReference type="Proteomes" id="UP000039324">
    <property type="component" value="Unassembled WGS sequence"/>
</dbReference>
<evidence type="ECO:0000313" key="9">
    <source>
        <dbReference type="EMBL" id="SPR00962.1"/>
    </source>
</evidence>
<keyword evidence="2 6" id="KW-0396">Initiation factor</keyword>
<evidence type="ECO:0000256" key="2">
    <source>
        <dbReference type="ARBA" id="ARBA00022540"/>
    </source>
</evidence>
<geneLocation type="mitochondrion" evidence="9"/>
<dbReference type="SUPFAM" id="SSF55418">
    <property type="entry name" value="eIF4e-like"/>
    <property type="match status" value="1"/>
</dbReference>
<accession>A0A0G4J0U6</accession>
<evidence type="ECO:0000313" key="10">
    <source>
        <dbReference type="Proteomes" id="UP000039324"/>
    </source>
</evidence>
<evidence type="ECO:0000313" key="8">
    <source>
        <dbReference type="EMBL" id="CEP00941.1"/>
    </source>
</evidence>
<dbReference type="Gene3D" id="3.30.760.10">
    <property type="entry name" value="RNA Cap, Translation Initiation Factor Eif4e"/>
    <property type="match status" value="1"/>
</dbReference>
<dbReference type="GO" id="GO:0003743">
    <property type="term" value="F:translation initiation factor activity"/>
    <property type="evidence" value="ECO:0007669"/>
    <property type="project" value="UniProtKB-KW"/>
</dbReference>
<evidence type="ECO:0000256" key="7">
    <source>
        <dbReference type="SAM" id="MobiDB-lite"/>
    </source>
</evidence>
<dbReference type="AlphaFoldDB" id="A0A0G4J0U6"/>
<dbReference type="InterPro" id="IPR023398">
    <property type="entry name" value="TIF_eIF4e-like"/>
</dbReference>
<name>A0A0G4J0U6_PLABS</name>
<evidence type="ECO:0000256" key="6">
    <source>
        <dbReference type="RuleBase" id="RU004374"/>
    </source>
</evidence>
<evidence type="ECO:0000256" key="1">
    <source>
        <dbReference type="ARBA" id="ARBA00009860"/>
    </source>
</evidence>
<dbReference type="GO" id="GO:0000340">
    <property type="term" value="F:RNA 7-methylguanosine cap binding"/>
    <property type="evidence" value="ECO:0007669"/>
    <property type="project" value="TreeGrafter"/>
</dbReference>
<organism evidence="8 10">
    <name type="scientific">Plasmodiophora brassicae</name>
    <name type="common">Clubroot disease agent</name>
    <dbReference type="NCBI Taxonomy" id="37360"/>
    <lineage>
        <taxon>Eukaryota</taxon>
        <taxon>Sar</taxon>
        <taxon>Rhizaria</taxon>
        <taxon>Endomyxa</taxon>
        <taxon>Phytomyxea</taxon>
        <taxon>Plasmodiophorida</taxon>
        <taxon>Plasmodiophoridae</taxon>
        <taxon>Plasmodiophora</taxon>
    </lineage>
</organism>
<feature type="region of interest" description="Disordered" evidence="7">
    <location>
        <begin position="1"/>
        <end position="22"/>
    </location>
</feature>
<dbReference type="OMA" id="EEFWAIV"/>
<dbReference type="Pfam" id="PF01652">
    <property type="entry name" value="IF4E"/>
    <property type="match status" value="1"/>
</dbReference>
<keyword evidence="5 6" id="KW-0648">Protein biosynthesis</keyword>
<keyword evidence="9" id="KW-0496">Mitochondrion</keyword>
<sequence length="202" mass="22230">MASADVTPPASDAAAPGSSSAVDPAPVHLLLSKWTLWFDSPQGGRQSYTNVDWGAKMKEVLSFESVEDFWRLFNNIKPPSAIATNANYHLFRHGVQPAWEDPMNANGGRWKIELKNPQEFDSLWRLITAAIVGEAFDCSDHVCGVIASPRKNVLRISVWMKDAADEAAVVTVGKALKDAIKYANAMDFEEHNKKSSSKKITV</sequence>
<reference evidence="9 11" key="2">
    <citation type="submission" date="2018-03" db="EMBL/GenBank/DDBJ databases">
        <authorList>
            <person name="Fogelqvist J."/>
        </authorList>
    </citation>
    <scope>NUCLEOTIDE SEQUENCE [LARGE SCALE GENOMIC DNA]</scope>
</reference>
<reference evidence="8 10" key="1">
    <citation type="submission" date="2015-02" db="EMBL/GenBank/DDBJ databases">
        <authorList>
            <person name="Chooi Y.-H."/>
        </authorList>
    </citation>
    <scope>NUCLEOTIDE SEQUENCE [LARGE SCALE GENOMIC DNA]</scope>
    <source>
        <strain evidence="8">E3</strain>
    </source>
</reference>
<dbReference type="InterPro" id="IPR001040">
    <property type="entry name" value="TIF_eIF_4E"/>
</dbReference>
<comment type="similarity">
    <text evidence="1 6">Belongs to the eukaryotic initiation factor 4E family.</text>
</comment>
<protein>
    <submittedName>
        <fullName evidence="8">Uncharacterized protein</fullName>
    </submittedName>
</protein>
<dbReference type="STRING" id="37360.A0A0G4J0U6"/>
<evidence type="ECO:0000256" key="4">
    <source>
        <dbReference type="ARBA" id="ARBA00022884"/>
    </source>
</evidence>
<evidence type="ECO:0000313" key="11">
    <source>
        <dbReference type="Proteomes" id="UP000290189"/>
    </source>
</evidence>
<keyword evidence="3" id="KW-0810">Translation regulation</keyword>
<gene>
    <name evidence="8" type="ORF">PBRA_008253</name>
    <name evidence="9" type="ORF">PLBR_LOCUS8177</name>
</gene>
<dbReference type="PANTHER" id="PTHR11960:SF8">
    <property type="entry name" value="EUKARYOTIC TRANSLATION INITIATION FACTOR 4E1-RELATED"/>
    <property type="match status" value="1"/>
</dbReference>
<evidence type="ECO:0000256" key="5">
    <source>
        <dbReference type="ARBA" id="ARBA00022917"/>
    </source>
</evidence>
<dbReference type="PANTHER" id="PTHR11960">
    <property type="entry name" value="EUKARYOTIC TRANSLATION INITIATION FACTOR 4E RELATED"/>
    <property type="match status" value="1"/>
</dbReference>
<keyword evidence="10" id="KW-1185">Reference proteome</keyword>
<dbReference type="Proteomes" id="UP000290189">
    <property type="component" value="Unassembled WGS sequence"/>
</dbReference>
<feature type="compositionally biased region" description="Low complexity" evidence="7">
    <location>
        <begin position="8"/>
        <end position="22"/>
    </location>
</feature>
<keyword evidence="4 6" id="KW-0694">RNA-binding</keyword>
<dbReference type="GO" id="GO:0006417">
    <property type="term" value="P:regulation of translation"/>
    <property type="evidence" value="ECO:0007669"/>
    <property type="project" value="UniProtKB-KW"/>
</dbReference>
<dbReference type="OrthoDB" id="590761at2759"/>
<dbReference type="EMBL" id="OVEO01000016">
    <property type="protein sequence ID" value="SPR00962.1"/>
    <property type="molecule type" value="Genomic_DNA"/>
</dbReference>